<dbReference type="EMBL" id="BMAV01015946">
    <property type="protein sequence ID" value="GFY66285.1"/>
    <property type="molecule type" value="Genomic_DNA"/>
</dbReference>
<protein>
    <submittedName>
        <fullName evidence="3">Uncharacterized protein</fullName>
    </submittedName>
</protein>
<comment type="caution">
    <text evidence="3">The sequence shown here is derived from an EMBL/GenBank/DDBJ whole genome shotgun (WGS) entry which is preliminary data.</text>
</comment>
<keyword evidence="1" id="KW-1133">Transmembrane helix</keyword>
<evidence type="ECO:0000313" key="4">
    <source>
        <dbReference type="Proteomes" id="UP000886998"/>
    </source>
</evidence>
<feature type="transmembrane region" description="Helical" evidence="1">
    <location>
        <begin position="64"/>
        <end position="81"/>
    </location>
</feature>
<proteinExistence type="predicted"/>
<organism evidence="3 4">
    <name type="scientific">Trichonephila inaurata madagascariensis</name>
    <dbReference type="NCBI Taxonomy" id="2747483"/>
    <lineage>
        <taxon>Eukaryota</taxon>
        <taxon>Metazoa</taxon>
        <taxon>Ecdysozoa</taxon>
        <taxon>Arthropoda</taxon>
        <taxon>Chelicerata</taxon>
        <taxon>Arachnida</taxon>
        <taxon>Araneae</taxon>
        <taxon>Araneomorphae</taxon>
        <taxon>Entelegynae</taxon>
        <taxon>Araneoidea</taxon>
        <taxon>Nephilidae</taxon>
        <taxon>Trichonephila</taxon>
        <taxon>Trichonephila inaurata</taxon>
    </lineage>
</organism>
<reference evidence="3" key="1">
    <citation type="submission" date="2020-08" db="EMBL/GenBank/DDBJ databases">
        <title>Multicomponent nature underlies the extraordinary mechanical properties of spider dragline silk.</title>
        <authorList>
            <person name="Kono N."/>
            <person name="Nakamura H."/>
            <person name="Mori M."/>
            <person name="Yoshida Y."/>
            <person name="Ohtoshi R."/>
            <person name="Malay A.D."/>
            <person name="Moran D.A.P."/>
            <person name="Tomita M."/>
            <person name="Numata K."/>
            <person name="Arakawa K."/>
        </authorList>
    </citation>
    <scope>NUCLEOTIDE SEQUENCE</scope>
</reference>
<dbReference type="Proteomes" id="UP000886998">
    <property type="component" value="Unassembled WGS sequence"/>
</dbReference>
<feature type="chain" id="PRO_5036485475" evidence="2">
    <location>
        <begin position="23"/>
        <end position="120"/>
    </location>
</feature>
<accession>A0A8X6Y8H7</accession>
<dbReference type="AlphaFoldDB" id="A0A8X6Y8H7"/>
<name>A0A8X6Y8H7_9ARAC</name>
<evidence type="ECO:0000256" key="2">
    <source>
        <dbReference type="SAM" id="SignalP"/>
    </source>
</evidence>
<keyword evidence="1" id="KW-0812">Transmembrane</keyword>
<dbReference type="OrthoDB" id="10534038at2759"/>
<evidence type="ECO:0000256" key="1">
    <source>
        <dbReference type="SAM" id="Phobius"/>
    </source>
</evidence>
<feature type="signal peptide" evidence="2">
    <location>
        <begin position="1"/>
        <end position="22"/>
    </location>
</feature>
<evidence type="ECO:0000313" key="3">
    <source>
        <dbReference type="EMBL" id="GFY66285.1"/>
    </source>
</evidence>
<keyword evidence="2" id="KW-0732">Signal</keyword>
<gene>
    <name evidence="3" type="ORF">TNIN_484821</name>
</gene>
<sequence>MVSCKVLVTLFLIVALLGTSIAHSDYGGMLGGGGGGKHGGGSRIVEMLAAGLVLHLENMQCGKLFFACLVIVLLLGVAFVPEAEAHHHHRRGHGLPALLTAGIIAKVLEHQHHGCHHHHG</sequence>
<keyword evidence="1" id="KW-0472">Membrane</keyword>
<keyword evidence="4" id="KW-1185">Reference proteome</keyword>